<dbReference type="OrthoDB" id="2686356at2759"/>
<accession>A8NHL0</accession>
<evidence type="ECO:0000256" key="1">
    <source>
        <dbReference type="SAM" id="SignalP"/>
    </source>
</evidence>
<dbReference type="InParanoid" id="A8NHL0"/>
<organism evidence="2 3">
    <name type="scientific">Coprinopsis cinerea (strain Okayama-7 / 130 / ATCC MYA-4618 / FGSC 9003)</name>
    <name type="common">Inky cap fungus</name>
    <name type="synonym">Hormographiella aspergillata</name>
    <dbReference type="NCBI Taxonomy" id="240176"/>
    <lineage>
        <taxon>Eukaryota</taxon>
        <taxon>Fungi</taxon>
        <taxon>Dikarya</taxon>
        <taxon>Basidiomycota</taxon>
        <taxon>Agaricomycotina</taxon>
        <taxon>Agaricomycetes</taxon>
        <taxon>Agaricomycetidae</taxon>
        <taxon>Agaricales</taxon>
        <taxon>Agaricineae</taxon>
        <taxon>Psathyrellaceae</taxon>
        <taxon>Coprinopsis</taxon>
    </lineage>
</organism>
<feature type="chain" id="PRO_5002727199" description="Secreted protein" evidence="1">
    <location>
        <begin position="25"/>
        <end position="226"/>
    </location>
</feature>
<protein>
    <recommendedName>
        <fullName evidence="4">Secreted protein</fullName>
    </recommendedName>
</protein>
<proteinExistence type="predicted"/>
<comment type="caution">
    <text evidence="2">The sequence shown here is derived from an EMBL/GenBank/DDBJ whole genome shotgun (WGS) entry which is preliminary data.</text>
</comment>
<sequence>MFTPLVALRSVLIVAFMAVECVKALPQPSEPPSVELLEAIPSPAELIRAAETGEFKVVPGPGLPSLESLNFTSRDLVVRPLERIERSKEAQEDRERSSSFTKRYTPTCDWHQYLISMPNAWACHEYLHSIGSVTCAVPSSGSRFCHTVSGYADVAWYGRVNGVAYTQSSCANVANGGRFRLYRFSMKASSTIAYDKGDLYLTASPRRIGTNAAWGNENLIVEVRKF</sequence>
<evidence type="ECO:0000313" key="2">
    <source>
        <dbReference type="EMBL" id="EAU88031.2"/>
    </source>
</evidence>
<feature type="signal peptide" evidence="1">
    <location>
        <begin position="1"/>
        <end position="24"/>
    </location>
</feature>
<dbReference type="STRING" id="240176.A8NHL0"/>
<dbReference type="VEuPathDB" id="FungiDB:CC1G_13198"/>
<keyword evidence="3" id="KW-1185">Reference proteome</keyword>
<dbReference type="Proteomes" id="UP000001861">
    <property type="component" value="Unassembled WGS sequence"/>
</dbReference>
<evidence type="ECO:0000313" key="3">
    <source>
        <dbReference type="Proteomes" id="UP000001861"/>
    </source>
</evidence>
<dbReference type="HOGENOM" id="CLU_101873_1_0_1"/>
<dbReference type="RefSeq" id="XP_001833784.2">
    <property type="nucleotide sequence ID" value="XM_001833732.2"/>
</dbReference>
<name>A8NHL0_COPC7</name>
<gene>
    <name evidence="2" type="ORF">CC1G_13198</name>
</gene>
<dbReference type="KEGG" id="cci:CC1G_13198"/>
<reference evidence="2 3" key="1">
    <citation type="journal article" date="2010" name="Proc. Natl. Acad. Sci. U.S.A.">
        <title>Insights into evolution of multicellular fungi from the assembled chromosomes of the mushroom Coprinopsis cinerea (Coprinus cinereus).</title>
        <authorList>
            <person name="Stajich J.E."/>
            <person name="Wilke S.K."/>
            <person name="Ahren D."/>
            <person name="Au C.H."/>
            <person name="Birren B.W."/>
            <person name="Borodovsky M."/>
            <person name="Burns C."/>
            <person name="Canback B."/>
            <person name="Casselton L.A."/>
            <person name="Cheng C.K."/>
            <person name="Deng J."/>
            <person name="Dietrich F.S."/>
            <person name="Fargo D.C."/>
            <person name="Farman M.L."/>
            <person name="Gathman A.C."/>
            <person name="Goldberg J."/>
            <person name="Guigo R."/>
            <person name="Hoegger P.J."/>
            <person name="Hooker J.B."/>
            <person name="Huggins A."/>
            <person name="James T.Y."/>
            <person name="Kamada T."/>
            <person name="Kilaru S."/>
            <person name="Kodira C."/>
            <person name="Kues U."/>
            <person name="Kupfer D."/>
            <person name="Kwan H.S."/>
            <person name="Lomsadze A."/>
            <person name="Li W."/>
            <person name="Lilly W.W."/>
            <person name="Ma L.J."/>
            <person name="Mackey A.J."/>
            <person name="Manning G."/>
            <person name="Martin F."/>
            <person name="Muraguchi H."/>
            <person name="Natvig D.O."/>
            <person name="Palmerini H."/>
            <person name="Ramesh M.A."/>
            <person name="Rehmeyer C.J."/>
            <person name="Roe B.A."/>
            <person name="Shenoy N."/>
            <person name="Stanke M."/>
            <person name="Ter-Hovhannisyan V."/>
            <person name="Tunlid A."/>
            <person name="Velagapudi R."/>
            <person name="Vision T.J."/>
            <person name="Zeng Q."/>
            <person name="Zolan M.E."/>
            <person name="Pukkila P.J."/>
        </authorList>
    </citation>
    <scope>NUCLEOTIDE SEQUENCE [LARGE SCALE GENOMIC DNA]</scope>
    <source>
        <strain evidence="3">Okayama-7 / 130 / ATCC MYA-4618 / FGSC 9003</strain>
    </source>
</reference>
<keyword evidence="1" id="KW-0732">Signal</keyword>
<evidence type="ECO:0008006" key="4">
    <source>
        <dbReference type="Google" id="ProtNLM"/>
    </source>
</evidence>
<dbReference type="AlphaFoldDB" id="A8NHL0"/>
<dbReference type="GeneID" id="6010288"/>
<dbReference type="EMBL" id="AACS02000010">
    <property type="protein sequence ID" value="EAU88031.2"/>
    <property type="molecule type" value="Genomic_DNA"/>
</dbReference>